<dbReference type="Gene3D" id="3.20.20.220">
    <property type="match status" value="1"/>
</dbReference>
<dbReference type="Proteomes" id="UP000520767">
    <property type="component" value="Unassembled WGS sequence"/>
</dbReference>
<dbReference type="EC" id="1.5.-.-" evidence="3"/>
<evidence type="ECO:0000313" key="4">
    <source>
        <dbReference type="Proteomes" id="UP000520767"/>
    </source>
</evidence>
<reference evidence="3 4" key="1">
    <citation type="submission" date="2020-08" db="EMBL/GenBank/DDBJ databases">
        <title>Genomic Encyclopedia of Type Strains, Phase III (KMG-III): the genomes of soil and plant-associated and newly described type strains.</title>
        <authorList>
            <person name="Whitman W."/>
        </authorList>
    </citation>
    <scope>NUCLEOTIDE SEQUENCE [LARGE SCALE GENOMIC DNA]</scope>
    <source>
        <strain evidence="3 4">CECT 8960</strain>
    </source>
</reference>
<name>A0A7W7QFU1_9PSEU</name>
<comment type="caution">
    <text evidence="3">The sequence shown here is derived from an EMBL/GenBank/DDBJ whole genome shotgun (WGS) entry which is preliminary data.</text>
</comment>
<dbReference type="GO" id="GO:0004657">
    <property type="term" value="F:proline dehydrogenase activity"/>
    <property type="evidence" value="ECO:0007669"/>
    <property type="project" value="UniProtKB-ARBA"/>
</dbReference>
<dbReference type="InterPro" id="IPR002872">
    <property type="entry name" value="Proline_DH_dom"/>
</dbReference>
<dbReference type="InterPro" id="IPR029041">
    <property type="entry name" value="FAD-linked_oxidoreductase-like"/>
</dbReference>
<dbReference type="RefSeq" id="WP_184816807.1">
    <property type="nucleotide sequence ID" value="NZ_JACHJQ010000018.1"/>
</dbReference>
<dbReference type="EMBL" id="JACHJQ010000018">
    <property type="protein sequence ID" value="MBB4912861.1"/>
    <property type="molecule type" value="Genomic_DNA"/>
</dbReference>
<proteinExistence type="predicted"/>
<organism evidence="3 4">
    <name type="scientific">Actinophytocola algeriensis</name>
    <dbReference type="NCBI Taxonomy" id="1768010"/>
    <lineage>
        <taxon>Bacteria</taxon>
        <taxon>Bacillati</taxon>
        <taxon>Actinomycetota</taxon>
        <taxon>Actinomycetes</taxon>
        <taxon>Pseudonocardiales</taxon>
        <taxon>Pseudonocardiaceae</taxon>
    </lineage>
</organism>
<keyword evidence="1 3" id="KW-0560">Oxidoreductase</keyword>
<dbReference type="AlphaFoldDB" id="A0A7W7QFU1"/>
<dbReference type="SUPFAM" id="SSF51730">
    <property type="entry name" value="FAD-linked oxidoreductase"/>
    <property type="match status" value="1"/>
</dbReference>
<gene>
    <name evidence="3" type="ORF">FHR82_009135</name>
</gene>
<feature type="domain" description="Proline dehydrogenase" evidence="2">
    <location>
        <begin position="56"/>
        <end position="283"/>
    </location>
</feature>
<dbReference type="Pfam" id="PF01619">
    <property type="entry name" value="Pro_dh"/>
    <property type="match status" value="1"/>
</dbReference>
<evidence type="ECO:0000259" key="2">
    <source>
        <dbReference type="Pfam" id="PF01619"/>
    </source>
</evidence>
<sequence length="319" mass="33944">MTHSAAELALAGRGLRGLAADPACRAAFAQPDSLLRALLAPAARRYVAAATEDELLDRAATLRAKGYRISVEAVGEEITDPAEVEAVVTGYIGLVRRSPAPVQLGFDLSNVGMLLSTELALENTGRILDAAAEHGSDAIISMERSSFVDDVLGVFTKLAGDHRNVGITLQAHLHRTADDLPAVLATGAKIRLVKGVYAEPAEIALPRGSELDTRYLDLAARAIAGGARVALATHDAGLLAQAARTGVLAGAEEIEMLHGVRPELLRAHREQGHSCRVYLTYGENWWLHLLHRVAEHPPMAITALADVAEPDRVVFGADY</sequence>
<dbReference type="GO" id="GO:0006562">
    <property type="term" value="P:L-proline catabolic process"/>
    <property type="evidence" value="ECO:0007669"/>
    <property type="project" value="UniProtKB-ARBA"/>
</dbReference>
<protein>
    <submittedName>
        <fullName evidence="3">Proline dehydrogenase</fullName>
        <ecNumber evidence="3">1.5.-.-</ecNumber>
    </submittedName>
</protein>
<evidence type="ECO:0000313" key="3">
    <source>
        <dbReference type="EMBL" id="MBB4912861.1"/>
    </source>
</evidence>
<evidence type="ECO:0000256" key="1">
    <source>
        <dbReference type="ARBA" id="ARBA00023002"/>
    </source>
</evidence>
<keyword evidence="4" id="KW-1185">Reference proteome</keyword>
<accession>A0A7W7QFU1</accession>